<dbReference type="InterPro" id="IPR050697">
    <property type="entry name" value="Adenylyl/Guanylyl_Cyclase_3/4"/>
</dbReference>
<sequence length="365" mass="41507">MLSPKTRRNINRVVPFGVLWFIFSLIYAALEVGILGNLDYYPSTGIEYNFLRNILTLSISGLIMGLITGTLEIRFFSRWFIRKSFTRKIVLKSIIYLAIVMIFLTIALLINAALIQKNNLTINLFAPVWTFFTNYSLIGILLYVASIIIITQFYAEFNDSIGPGTLSNFFLGKYHHPIEEERIFMFLDMKSSTTIAQNLGHLKYFEMLKEYFFDLSNAVIDYGGIIYQYAGDEMIVSWKLKDGIRNNNCIECFFAMKALMALQSKRYSDTFGVVPDFKAGLHVGKVTAGEIGSLKKEIIFSGDVLNVSARIQALCNQFNVDILISKNLIQELEISHLFNLTSIGEHLLKGRNTSMEIFTIAKTKV</sequence>
<dbReference type="InterPro" id="IPR001054">
    <property type="entry name" value="A/G_cyclase"/>
</dbReference>
<evidence type="ECO:0000256" key="1">
    <source>
        <dbReference type="SAM" id="Phobius"/>
    </source>
</evidence>
<gene>
    <name evidence="3" type="ORF">D7004_03400</name>
</gene>
<dbReference type="EMBL" id="RBEE01000004">
    <property type="protein sequence ID" value="RNL55813.1"/>
    <property type="molecule type" value="Genomic_DNA"/>
</dbReference>
<dbReference type="PROSITE" id="PS50125">
    <property type="entry name" value="GUANYLATE_CYCLASE_2"/>
    <property type="match status" value="1"/>
</dbReference>
<protein>
    <submittedName>
        <fullName evidence="3">Adenylate/guanylate cyclase domain-containing protein</fullName>
    </submittedName>
</protein>
<evidence type="ECO:0000313" key="3">
    <source>
        <dbReference type="EMBL" id="RNL55813.1"/>
    </source>
</evidence>
<name>A0A3N0C0T1_9SPHI</name>
<comment type="caution">
    <text evidence="3">The sequence shown here is derived from an EMBL/GenBank/DDBJ whole genome shotgun (WGS) entry which is preliminary data.</text>
</comment>
<feature type="transmembrane region" description="Helical" evidence="1">
    <location>
        <begin position="12"/>
        <end position="30"/>
    </location>
</feature>
<feature type="transmembrane region" description="Helical" evidence="1">
    <location>
        <begin position="135"/>
        <end position="155"/>
    </location>
</feature>
<dbReference type="AlphaFoldDB" id="A0A3N0C0T1"/>
<dbReference type="InterPro" id="IPR029787">
    <property type="entry name" value="Nucleotide_cyclase"/>
</dbReference>
<dbReference type="GO" id="GO:0009190">
    <property type="term" value="P:cyclic nucleotide biosynthetic process"/>
    <property type="evidence" value="ECO:0007669"/>
    <property type="project" value="InterPro"/>
</dbReference>
<dbReference type="OrthoDB" id="9768499at2"/>
<reference evidence="3 4" key="1">
    <citation type="submission" date="2018-10" db="EMBL/GenBank/DDBJ databases">
        <title>Genome sequencing of Pedobacter jejuensis TNB23.</title>
        <authorList>
            <person name="Cho Y.-J."/>
            <person name="Cho A."/>
            <person name="Kim O.-S."/>
        </authorList>
    </citation>
    <scope>NUCLEOTIDE SEQUENCE [LARGE SCALE GENOMIC DNA]</scope>
    <source>
        <strain evidence="3 4">TNB23</strain>
    </source>
</reference>
<dbReference type="Proteomes" id="UP000274046">
    <property type="component" value="Unassembled WGS sequence"/>
</dbReference>
<dbReference type="CDD" id="cd07302">
    <property type="entry name" value="CHD"/>
    <property type="match status" value="1"/>
</dbReference>
<organism evidence="3 4">
    <name type="scientific">Pedobacter jejuensis</name>
    <dbReference type="NCBI Taxonomy" id="1268550"/>
    <lineage>
        <taxon>Bacteria</taxon>
        <taxon>Pseudomonadati</taxon>
        <taxon>Bacteroidota</taxon>
        <taxon>Sphingobacteriia</taxon>
        <taxon>Sphingobacteriales</taxon>
        <taxon>Sphingobacteriaceae</taxon>
        <taxon>Pedobacter</taxon>
    </lineage>
</organism>
<dbReference type="PANTHER" id="PTHR43081">
    <property type="entry name" value="ADENYLATE CYCLASE, TERMINAL-DIFFERENTIATION SPECIFIC-RELATED"/>
    <property type="match status" value="1"/>
</dbReference>
<dbReference type="RefSeq" id="WP_123204466.1">
    <property type="nucleotide sequence ID" value="NZ_RBEE01000004.1"/>
</dbReference>
<accession>A0A3N0C0T1</accession>
<dbReference type="PANTHER" id="PTHR43081:SF1">
    <property type="entry name" value="ADENYLATE CYCLASE, TERMINAL-DIFFERENTIATION SPECIFIC"/>
    <property type="match status" value="1"/>
</dbReference>
<feature type="domain" description="Guanylate cyclase" evidence="2">
    <location>
        <begin position="183"/>
        <end position="312"/>
    </location>
</feature>
<feature type="transmembrane region" description="Helical" evidence="1">
    <location>
        <begin position="50"/>
        <end position="73"/>
    </location>
</feature>
<dbReference type="GO" id="GO:0004016">
    <property type="term" value="F:adenylate cyclase activity"/>
    <property type="evidence" value="ECO:0007669"/>
    <property type="project" value="UniProtKB-ARBA"/>
</dbReference>
<dbReference type="Pfam" id="PF00211">
    <property type="entry name" value="Guanylate_cyc"/>
    <property type="match status" value="1"/>
</dbReference>
<dbReference type="GO" id="GO:0035556">
    <property type="term" value="P:intracellular signal transduction"/>
    <property type="evidence" value="ECO:0007669"/>
    <property type="project" value="InterPro"/>
</dbReference>
<dbReference type="Gene3D" id="3.30.70.1230">
    <property type="entry name" value="Nucleotide cyclase"/>
    <property type="match status" value="1"/>
</dbReference>
<proteinExistence type="predicted"/>
<evidence type="ECO:0000259" key="2">
    <source>
        <dbReference type="PROSITE" id="PS50125"/>
    </source>
</evidence>
<evidence type="ECO:0000313" key="4">
    <source>
        <dbReference type="Proteomes" id="UP000274046"/>
    </source>
</evidence>
<keyword evidence="1" id="KW-1133">Transmembrane helix</keyword>
<keyword evidence="1" id="KW-0472">Membrane</keyword>
<feature type="transmembrane region" description="Helical" evidence="1">
    <location>
        <begin position="94"/>
        <end position="115"/>
    </location>
</feature>
<keyword evidence="4" id="KW-1185">Reference proteome</keyword>
<dbReference type="SUPFAM" id="SSF55073">
    <property type="entry name" value="Nucleotide cyclase"/>
    <property type="match status" value="1"/>
</dbReference>
<keyword evidence="1" id="KW-0812">Transmembrane</keyword>